<keyword evidence="3" id="KW-1185">Reference proteome</keyword>
<dbReference type="AlphaFoldDB" id="A0A3Q9G5T0"/>
<dbReference type="RefSeq" id="WP_126703288.1">
    <property type="nucleotide sequence ID" value="NZ_CP034593.1"/>
</dbReference>
<dbReference type="Proteomes" id="UP000280344">
    <property type="component" value="Chromosome"/>
</dbReference>
<dbReference type="InterPro" id="IPR018720">
    <property type="entry name" value="DUF2249"/>
</dbReference>
<dbReference type="OrthoDB" id="8451629at2"/>
<accession>A0A3Q9G5T0</accession>
<dbReference type="EMBL" id="CP034593">
    <property type="protein sequence ID" value="AZQ76480.1"/>
    <property type="molecule type" value="Genomic_DNA"/>
</dbReference>
<dbReference type="Pfam" id="PF10006">
    <property type="entry name" value="DUF2249"/>
    <property type="match status" value="1"/>
</dbReference>
<protein>
    <submittedName>
        <fullName evidence="2">DUF2249 domain-containing protein</fullName>
    </submittedName>
</protein>
<sequence>MSELSIKDVSAHGGGGCGCGGHDEDVPVLDVRIIPHAIRHGSVIGAFSQLRPGMTMHIIAPHNPKPLLQQLVDLNGADAIEISYVSEEPWTIALKRK</sequence>
<dbReference type="PROSITE" id="PS51257">
    <property type="entry name" value="PROKAR_LIPOPROTEIN"/>
    <property type="match status" value="1"/>
</dbReference>
<evidence type="ECO:0000259" key="1">
    <source>
        <dbReference type="Pfam" id="PF10006"/>
    </source>
</evidence>
<feature type="domain" description="DUF2249" evidence="1">
    <location>
        <begin position="28"/>
        <end position="95"/>
    </location>
</feature>
<dbReference type="KEGG" id="flh:EJ997_03115"/>
<reference evidence="2 3" key="1">
    <citation type="submission" date="2018-12" db="EMBL/GenBank/DDBJ databases">
        <title>Complete genome sequence of Flaviflexus sp. H23T48.</title>
        <authorList>
            <person name="Bae J.-W."/>
            <person name="Lee J.-Y."/>
        </authorList>
    </citation>
    <scope>NUCLEOTIDE SEQUENCE [LARGE SCALE GENOMIC DNA]</scope>
    <source>
        <strain evidence="2 3">H23T48</strain>
    </source>
</reference>
<evidence type="ECO:0000313" key="2">
    <source>
        <dbReference type="EMBL" id="AZQ76480.1"/>
    </source>
</evidence>
<evidence type="ECO:0000313" key="3">
    <source>
        <dbReference type="Proteomes" id="UP000280344"/>
    </source>
</evidence>
<gene>
    <name evidence="2" type="ORF">EJ997_03115</name>
</gene>
<organism evidence="2 3">
    <name type="scientific">Flaviflexus ciconiae</name>
    <dbReference type="NCBI Taxonomy" id="2496867"/>
    <lineage>
        <taxon>Bacteria</taxon>
        <taxon>Bacillati</taxon>
        <taxon>Actinomycetota</taxon>
        <taxon>Actinomycetes</taxon>
        <taxon>Actinomycetales</taxon>
        <taxon>Actinomycetaceae</taxon>
        <taxon>Flaviflexus</taxon>
    </lineage>
</organism>
<proteinExistence type="predicted"/>
<name>A0A3Q9G5T0_9ACTO</name>